<dbReference type="PROSITE" id="PS51186">
    <property type="entry name" value="GNAT"/>
    <property type="match status" value="1"/>
</dbReference>
<dbReference type="Pfam" id="PF00583">
    <property type="entry name" value="Acetyltransf_1"/>
    <property type="match status" value="1"/>
</dbReference>
<dbReference type="PANTHER" id="PTHR43072">
    <property type="entry name" value="N-ACETYLTRANSFERASE"/>
    <property type="match status" value="1"/>
</dbReference>
<gene>
    <name evidence="2" type="ORF">SAMN04487947_0508</name>
</gene>
<dbReference type="InterPro" id="IPR016181">
    <property type="entry name" value="Acyl_CoA_acyltransferase"/>
</dbReference>
<keyword evidence="2" id="KW-0808">Transferase</keyword>
<dbReference type="CDD" id="cd04301">
    <property type="entry name" value="NAT_SF"/>
    <property type="match status" value="1"/>
</dbReference>
<proteinExistence type="predicted"/>
<dbReference type="GO" id="GO:0016747">
    <property type="term" value="F:acyltransferase activity, transferring groups other than amino-acyl groups"/>
    <property type="evidence" value="ECO:0007669"/>
    <property type="project" value="InterPro"/>
</dbReference>
<feature type="domain" description="N-acetyltransferase" evidence="1">
    <location>
        <begin position="16"/>
        <end position="164"/>
    </location>
</feature>
<dbReference type="OrthoDB" id="156446at2157"/>
<dbReference type="AlphaFoldDB" id="A0A1I6G3R0"/>
<dbReference type="InterPro" id="IPR000182">
    <property type="entry name" value="GNAT_dom"/>
</dbReference>
<name>A0A1I6G3R0_9EURY</name>
<reference evidence="3" key="1">
    <citation type="submission" date="2016-10" db="EMBL/GenBank/DDBJ databases">
        <authorList>
            <person name="Varghese N."/>
            <person name="Submissions S."/>
        </authorList>
    </citation>
    <scope>NUCLEOTIDE SEQUENCE [LARGE SCALE GENOMIC DNA]</scope>
    <source>
        <strain evidence="3">CGMCC 1.7736</strain>
    </source>
</reference>
<evidence type="ECO:0000313" key="3">
    <source>
        <dbReference type="Proteomes" id="UP000198531"/>
    </source>
</evidence>
<protein>
    <submittedName>
        <fullName evidence="2">Acetyltransferase (GNAT) domain-containing protein</fullName>
    </submittedName>
</protein>
<dbReference type="Proteomes" id="UP000198531">
    <property type="component" value="Unassembled WGS sequence"/>
</dbReference>
<evidence type="ECO:0000259" key="1">
    <source>
        <dbReference type="PROSITE" id="PS51186"/>
    </source>
</evidence>
<dbReference type="Pfam" id="PF19133">
    <property type="entry name" value="DUF5816"/>
    <property type="match status" value="1"/>
</dbReference>
<dbReference type="RefSeq" id="WP_089804286.1">
    <property type="nucleotide sequence ID" value="NZ_FOYT01000001.1"/>
</dbReference>
<dbReference type="STRING" id="553469.SAMN04487947_0508"/>
<evidence type="ECO:0000313" key="2">
    <source>
        <dbReference type="EMBL" id="SFR36750.1"/>
    </source>
</evidence>
<sequence length="269" mass="29216">MSDQFTIRRAEGDDAGRIHEMAESSMTASYALSPRDIEQIVEAEFGEAEQRRRRDSEDYAAFVAEADEDGVVSGVVLVDGDDDTVRRLHVDPERRGMGIGTALYERAVEELDHGHGTGHQAAAMAANNTAGAFFERFGLERVEERTLDVGGRETVEYVYAEEADAANGDGTAAGEDDGEGETAAEIDTDEFPDAVETDGETVYLGDDPVSGTEGAFVPTYLDDGLNEEYGYYCGNCDSTDVSMDSMERLRCANCGNTRKPDEGYDDAYL</sequence>
<keyword evidence="3" id="KW-1185">Reference proteome</keyword>
<dbReference type="Gene3D" id="3.40.630.30">
    <property type="match status" value="1"/>
</dbReference>
<dbReference type="SUPFAM" id="SSF55729">
    <property type="entry name" value="Acyl-CoA N-acyltransferases (Nat)"/>
    <property type="match status" value="1"/>
</dbReference>
<dbReference type="InterPro" id="IPR043854">
    <property type="entry name" value="DUF5816"/>
</dbReference>
<dbReference type="EMBL" id="FOYT01000001">
    <property type="protein sequence ID" value="SFR36750.1"/>
    <property type="molecule type" value="Genomic_DNA"/>
</dbReference>
<organism evidence="2 3">
    <name type="scientific">Halogeometricum rufum</name>
    <dbReference type="NCBI Taxonomy" id="553469"/>
    <lineage>
        <taxon>Archaea</taxon>
        <taxon>Methanobacteriati</taxon>
        <taxon>Methanobacteriota</taxon>
        <taxon>Stenosarchaea group</taxon>
        <taxon>Halobacteria</taxon>
        <taxon>Halobacteriales</taxon>
        <taxon>Haloferacaceae</taxon>
        <taxon>Halogeometricum</taxon>
    </lineage>
</organism>
<accession>A0A1I6G3R0</accession>